<name>A0A5B6X0S8_9ROSI</name>
<feature type="transmembrane region" description="Helical" evidence="1">
    <location>
        <begin position="20"/>
        <end position="39"/>
    </location>
</feature>
<keyword evidence="3" id="KW-1185">Reference proteome</keyword>
<keyword evidence="1" id="KW-0472">Membrane</keyword>
<proteinExistence type="predicted"/>
<dbReference type="AlphaFoldDB" id="A0A5B6X0S8"/>
<dbReference type="Proteomes" id="UP000325315">
    <property type="component" value="Unassembled WGS sequence"/>
</dbReference>
<keyword evidence="1" id="KW-0812">Transmembrane</keyword>
<gene>
    <name evidence="2" type="ORF">EPI10_031217</name>
</gene>
<accession>A0A5B6X0S8</accession>
<evidence type="ECO:0000256" key="1">
    <source>
        <dbReference type="SAM" id="Phobius"/>
    </source>
</evidence>
<organism evidence="2 3">
    <name type="scientific">Gossypium australe</name>
    <dbReference type="NCBI Taxonomy" id="47621"/>
    <lineage>
        <taxon>Eukaryota</taxon>
        <taxon>Viridiplantae</taxon>
        <taxon>Streptophyta</taxon>
        <taxon>Embryophyta</taxon>
        <taxon>Tracheophyta</taxon>
        <taxon>Spermatophyta</taxon>
        <taxon>Magnoliopsida</taxon>
        <taxon>eudicotyledons</taxon>
        <taxon>Gunneridae</taxon>
        <taxon>Pentapetalae</taxon>
        <taxon>rosids</taxon>
        <taxon>malvids</taxon>
        <taxon>Malvales</taxon>
        <taxon>Malvaceae</taxon>
        <taxon>Malvoideae</taxon>
        <taxon>Gossypium</taxon>
    </lineage>
</organism>
<reference evidence="2" key="1">
    <citation type="submission" date="2019-08" db="EMBL/GenBank/DDBJ databases">
        <authorList>
            <person name="Liu F."/>
        </authorList>
    </citation>
    <scope>NUCLEOTIDE SEQUENCE [LARGE SCALE GENOMIC DNA]</scope>
    <source>
        <strain evidence="2">PA1801</strain>
        <tissue evidence="2">Leaf</tissue>
    </source>
</reference>
<keyword evidence="1" id="KW-1133">Transmembrane helix</keyword>
<sequence>MNTLHANHTQNLVLLPPGKIIFWFSMGIHKFLVSIMETFSPVSKIVSVRLLIFLATMHR</sequence>
<evidence type="ECO:0000313" key="2">
    <source>
        <dbReference type="EMBL" id="KAA3487388.1"/>
    </source>
</evidence>
<dbReference type="EMBL" id="SMMG02000001">
    <property type="protein sequence ID" value="KAA3487388.1"/>
    <property type="molecule type" value="Genomic_DNA"/>
</dbReference>
<protein>
    <submittedName>
        <fullName evidence="2">Uncharacterized protein</fullName>
    </submittedName>
</protein>
<comment type="caution">
    <text evidence="2">The sequence shown here is derived from an EMBL/GenBank/DDBJ whole genome shotgun (WGS) entry which is preliminary data.</text>
</comment>
<evidence type="ECO:0000313" key="3">
    <source>
        <dbReference type="Proteomes" id="UP000325315"/>
    </source>
</evidence>